<accession>A0A1H0UYA2</accession>
<dbReference type="STRING" id="240303.SAMN05421677_12932"/>
<evidence type="ECO:0008006" key="3">
    <source>
        <dbReference type="Google" id="ProtNLM"/>
    </source>
</evidence>
<dbReference type="EMBL" id="FNIZ01000029">
    <property type="protein sequence ID" value="SDP71252.1"/>
    <property type="molecule type" value="Genomic_DNA"/>
</dbReference>
<gene>
    <name evidence="1" type="ORF">SAMN05421677_12932</name>
</gene>
<dbReference type="Proteomes" id="UP000198860">
    <property type="component" value="Unassembled WGS sequence"/>
</dbReference>
<sequence length="59" mass="6662">MTVRSEEEVELLMRPALASLAVEGDRLSKKQKLLVKKCLTGEISHEEFVTRALELARHA</sequence>
<evidence type="ECO:0000313" key="1">
    <source>
        <dbReference type="EMBL" id="SDP71252.1"/>
    </source>
</evidence>
<organism evidence="1 2">
    <name type="scientific">Halobacillus aidingensis</name>
    <dbReference type="NCBI Taxonomy" id="240303"/>
    <lineage>
        <taxon>Bacteria</taxon>
        <taxon>Bacillati</taxon>
        <taxon>Bacillota</taxon>
        <taxon>Bacilli</taxon>
        <taxon>Bacillales</taxon>
        <taxon>Bacillaceae</taxon>
        <taxon>Halobacillus</taxon>
    </lineage>
</organism>
<evidence type="ECO:0000313" key="2">
    <source>
        <dbReference type="Proteomes" id="UP000198860"/>
    </source>
</evidence>
<protein>
    <recommendedName>
        <fullName evidence="3">Antitoxin VbhA domain-containing protein</fullName>
    </recommendedName>
</protein>
<dbReference type="OrthoDB" id="2972137at2"/>
<dbReference type="RefSeq" id="WP_089654689.1">
    <property type="nucleotide sequence ID" value="NZ_FNIZ01000029.1"/>
</dbReference>
<dbReference type="AlphaFoldDB" id="A0A1H0UYA2"/>
<name>A0A1H0UYA2_HALAD</name>
<proteinExistence type="predicted"/>
<reference evidence="2" key="1">
    <citation type="submission" date="2016-10" db="EMBL/GenBank/DDBJ databases">
        <authorList>
            <person name="Varghese N."/>
            <person name="Submissions S."/>
        </authorList>
    </citation>
    <scope>NUCLEOTIDE SEQUENCE [LARGE SCALE GENOMIC DNA]</scope>
    <source>
        <strain evidence="2">CGMCC 1.3703</strain>
    </source>
</reference>
<keyword evidence="2" id="KW-1185">Reference proteome</keyword>